<keyword evidence="2" id="KW-1185">Reference proteome</keyword>
<name>A0A834Z618_TETSI</name>
<organism evidence="1 2">
    <name type="scientific">Tetracentron sinense</name>
    <name type="common">Spur-leaf</name>
    <dbReference type="NCBI Taxonomy" id="13715"/>
    <lineage>
        <taxon>Eukaryota</taxon>
        <taxon>Viridiplantae</taxon>
        <taxon>Streptophyta</taxon>
        <taxon>Embryophyta</taxon>
        <taxon>Tracheophyta</taxon>
        <taxon>Spermatophyta</taxon>
        <taxon>Magnoliopsida</taxon>
        <taxon>Trochodendrales</taxon>
        <taxon>Trochodendraceae</taxon>
        <taxon>Tetracentron</taxon>
    </lineage>
</organism>
<evidence type="ECO:0000313" key="2">
    <source>
        <dbReference type="Proteomes" id="UP000655225"/>
    </source>
</evidence>
<evidence type="ECO:0000313" key="1">
    <source>
        <dbReference type="EMBL" id="KAF8401105.1"/>
    </source>
</evidence>
<proteinExistence type="predicted"/>
<dbReference type="Proteomes" id="UP000655225">
    <property type="component" value="Unassembled WGS sequence"/>
</dbReference>
<protein>
    <submittedName>
        <fullName evidence="1">Uncharacterized protein</fullName>
    </submittedName>
</protein>
<dbReference type="AlphaFoldDB" id="A0A834Z618"/>
<comment type="caution">
    <text evidence="1">The sequence shown here is derived from an EMBL/GenBank/DDBJ whole genome shotgun (WGS) entry which is preliminary data.</text>
</comment>
<dbReference type="EMBL" id="JABCRI010000009">
    <property type="protein sequence ID" value="KAF8401105.1"/>
    <property type="molecule type" value="Genomic_DNA"/>
</dbReference>
<dbReference type="OrthoDB" id="1936775at2759"/>
<accession>A0A834Z618</accession>
<sequence length="141" mass="15680">MRENVFVGKKIKSSSPERFELSRGNPMYLAGTRLNHSAKATFYGCSRKFALKYPFSYASLIQCLVSDGDSADGWKPDDNRRILTAGDAGASNLSLTHRSLLNTLSKFSLKLYILPCLLLVTVQISKMVTKWSKAQSPTARK</sequence>
<reference evidence="1 2" key="1">
    <citation type="submission" date="2020-04" db="EMBL/GenBank/DDBJ databases">
        <title>Plant Genome Project.</title>
        <authorList>
            <person name="Zhang R.-G."/>
        </authorList>
    </citation>
    <scope>NUCLEOTIDE SEQUENCE [LARGE SCALE GENOMIC DNA]</scope>
    <source>
        <strain evidence="1">YNK0</strain>
        <tissue evidence="1">Leaf</tissue>
    </source>
</reference>
<gene>
    <name evidence="1" type="ORF">HHK36_014408</name>
</gene>